<dbReference type="RefSeq" id="WP_095370302.1">
    <property type="nucleotide sequence ID" value="NZ_CP022983.1"/>
</dbReference>
<sequence length="72" mass="8345">MIIGLVSVIMIFGIPIVAIITSHLSSQTELKAKIIEDQIKLEELKHQNYLLETDKMRRELEEQLKLDDKKLV</sequence>
<dbReference type="Proteomes" id="UP000215137">
    <property type="component" value="Chromosome"/>
</dbReference>
<reference evidence="2 3" key="1">
    <citation type="submission" date="2017-08" db="EMBL/GenBank/DDBJ databases">
        <title>Complete Genome Sequence of Bacillus kochii Oregon-R-modENCODE STRAIN BDGP4, isolated from Drosophila melanogaster gut.</title>
        <authorList>
            <person name="Wan K.H."/>
            <person name="Yu C."/>
            <person name="Park S."/>
            <person name="Hammonds A.S."/>
            <person name="Booth B.W."/>
            <person name="Celniker S.E."/>
        </authorList>
    </citation>
    <scope>NUCLEOTIDE SEQUENCE [LARGE SCALE GENOMIC DNA]</scope>
    <source>
        <strain evidence="2 3">BDGP4</strain>
    </source>
</reference>
<name>A0A248TEV9_9BACI</name>
<proteinExistence type="predicted"/>
<gene>
    <name evidence="2" type="ORF">CKF48_04970</name>
</gene>
<accession>A0A248TEV9</accession>
<dbReference type="OrthoDB" id="2390171at2"/>
<feature type="transmembrane region" description="Helical" evidence="1">
    <location>
        <begin position="6"/>
        <end position="24"/>
    </location>
</feature>
<organism evidence="2 3">
    <name type="scientific">Cytobacillus kochii</name>
    <dbReference type="NCBI Taxonomy" id="859143"/>
    <lineage>
        <taxon>Bacteria</taxon>
        <taxon>Bacillati</taxon>
        <taxon>Bacillota</taxon>
        <taxon>Bacilli</taxon>
        <taxon>Bacillales</taxon>
        <taxon>Bacillaceae</taxon>
        <taxon>Cytobacillus</taxon>
    </lineage>
</organism>
<keyword evidence="1" id="KW-1133">Transmembrane helix</keyword>
<dbReference type="KEGG" id="bko:CKF48_04970"/>
<keyword evidence="1" id="KW-0472">Membrane</keyword>
<dbReference type="EMBL" id="CP022983">
    <property type="protein sequence ID" value="ASV66727.1"/>
    <property type="molecule type" value="Genomic_DNA"/>
</dbReference>
<evidence type="ECO:0000313" key="2">
    <source>
        <dbReference type="EMBL" id="ASV66727.1"/>
    </source>
</evidence>
<evidence type="ECO:0000313" key="3">
    <source>
        <dbReference type="Proteomes" id="UP000215137"/>
    </source>
</evidence>
<keyword evidence="1" id="KW-0812">Transmembrane</keyword>
<dbReference type="AlphaFoldDB" id="A0A248TEV9"/>
<evidence type="ECO:0000256" key="1">
    <source>
        <dbReference type="SAM" id="Phobius"/>
    </source>
</evidence>
<protein>
    <submittedName>
        <fullName evidence="2">Uncharacterized protein</fullName>
    </submittedName>
</protein>
<keyword evidence="3" id="KW-1185">Reference proteome</keyword>